<dbReference type="FunFam" id="3.30.565.10:FF:000006">
    <property type="entry name" value="Sensor histidine kinase WalK"/>
    <property type="match status" value="1"/>
</dbReference>
<evidence type="ECO:0000256" key="1">
    <source>
        <dbReference type="ARBA" id="ARBA00000085"/>
    </source>
</evidence>
<dbReference type="CDD" id="cd06225">
    <property type="entry name" value="HAMP"/>
    <property type="match status" value="1"/>
</dbReference>
<dbReference type="InterPro" id="IPR050351">
    <property type="entry name" value="BphY/WalK/GraS-like"/>
</dbReference>
<feature type="domain" description="Histidine kinase" evidence="10">
    <location>
        <begin position="369"/>
        <end position="587"/>
    </location>
</feature>
<evidence type="ECO:0000256" key="5">
    <source>
        <dbReference type="ARBA" id="ARBA00022679"/>
    </source>
</evidence>
<dbReference type="SUPFAM" id="SSF55785">
    <property type="entry name" value="PYP-like sensor domain (PAS domain)"/>
    <property type="match status" value="1"/>
</dbReference>
<feature type="transmembrane region" description="Helical" evidence="9">
    <location>
        <begin position="6"/>
        <end position="29"/>
    </location>
</feature>
<dbReference type="Gene3D" id="3.30.450.20">
    <property type="entry name" value="PAS domain"/>
    <property type="match status" value="1"/>
</dbReference>
<dbReference type="Pfam" id="PF00672">
    <property type="entry name" value="HAMP"/>
    <property type="match status" value="1"/>
</dbReference>
<dbReference type="InterPro" id="IPR003594">
    <property type="entry name" value="HATPase_dom"/>
</dbReference>
<dbReference type="GO" id="GO:0005886">
    <property type="term" value="C:plasma membrane"/>
    <property type="evidence" value="ECO:0007669"/>
    <property type="project" value="TreeGrafter"/>
</dbReference>
<dbReference type="Proteomes" id="UP000178449">
    <property type="component" value="Unassembled WGS sequence"/>
</dbReference>
<dbReference type="EMBL" id="MFNE01000024">
    <property type="protein sequence ID" value="OGG95372.1"/>
    <property type="molecule type" value="Genomic_DNA"/>
</dbReference>
<evidence type="ECO:0000259" key="10">
    <source>
        <dbReference type="PROSITE" id="PS50109"/>
    </source>
</evidence>
<dbReference type="Pfam" id="PF00512">
    <property type="entry name" value="HisKA"/>
    <property type="match status" value="1"/>
</dbReference>
<dbReference type="PROSITE" id="PS50112">
    <property type="entry name" value="PAS"/>
    <property type="match status" value="1"/>
</dbReference>
<evidence type="ECO:0000313" key="13">
    <source>
        <dbReference type="EMBL" id="OGG95372.1"/>
    </source>
</evidence>
<dbReference type="PANTHER" id="PTHR45453:SF1">
    <property type="entry name" value="PHOSPHATE REGULON SENSOR PROTEIN PHOR"/>
    <property type="match status" value="1"/>
</dbReference>
<dbReference type="AlphaFoldDB" id="A0A1F6GB82"/>
<dbReference type="Gene3D" id="3.30.565.10">
    <property type="entry name" value="Histidine kinase-like ATPase, C-terminal domain"/>
    <property type="match status" value="1"/>
</dbReference>
<sequence length="587" mass="65157">MEPKKLLWQLFPGLLIIMLAALLLSAMLISNYYRDLFLKEQGDQMLARVKILQTEMVELIQEKRWIELAGLADRLGDKGQMRITLVDQQGRFLADSLGHLSTAEVLKLQPEIRAALRGIEGRSLRYGNTEQKQMLYVSLPINNGVTSIGALRLGVPVGLFEESLSWARPGLFWPVMGLGILAALACLPLVGKLTSPLSEIEDAARRFAKGELSHRLPSYQSFEFSRLARSLNEMAGQLFARFEEINARKKQQEAIFTGIGEGLLVLDEEGRVINLNPAALELLGLTDMRGKRLTDAARIPALEEFVKKSQKSAVVVSGQIEIFKTDRVVRATGSRLLDAQGGTAGVVLVLYDLTHLLKLENIRKEFVANVSHELKTPITSIKGFVETLLDGAKDDPEALDRFLKIIERQTGRLELIVEDLLSLARIEEKGFAERLQTTKVDLIEASKAAVQFCQHKARDKKMALVLNSSEVWIAQVNRPLIEQVLVNLIDNAVKYSPAGSKIELDFGRDGEMTWVAVSDQGQGISASDLPRIFERFYRVDKARSGLDSSTGLGLAIVKNIIELHQGRVEVKSEVGKGSRFCVLLPIV</sequence>
<dbReference type="GO" id="GO:0016036">
    <property type="term" value="P:cellular response to phosphate starvation"/>
    <property type="evidence" value="ECO:0007669"/>
    <property type="project" value="TreeGrafter"/>
</dbReference>
<dbReference type="PROSITE" id="PS50109">
    <property type="entry name" value="HIS_KIN"/>
    <property type="match status" value="1"/>
</dbReference>
<dbReference type="CDD" id="cd00075">
    <property type="entry name" value="HATPase"/>
    <property type="match status" value="1"/>
</dbReference>
<keyword evidence="5" id="KW-0808">Transferase</keyword>
<evidence type="ECO:0000256" key="9">
    <source>
        <dbReference type="SAM" id="Phobius"/>
    </source>
</evidence>
<dbReference type="Pfam" id="PF02518">
    <property type="entry name" value="HATPase_c"/>
    <property type="match status" value="1"/>
</dbReference>
<dbReference type="SMART" id="SM00388">
    <property type="entry name" value="HisKA"/>
    <property type="match status" value="1"/>
</dbReference>
<dbReference type="SUPFAM" id="SSF55874">
    <property type="entry name" value="ATPase domain of HSP90 chaperone/DNA topoisomerase II/histidine kinase"/>
    <property type="match status" value="1"/>
</dbReference>
<keyword evidence="6" id="KW-0418">Kinase</keyword>
<feature type="domain" description="PAS" evidence="11">
    <location>
        <begin position="248"/>
        <end position="286"/>
    </location>
</feature>
<dbReference type="FunFam" id="1.10.287.130:FF:000001">
    <property type="entry name" value="Two-component sensor histidine kinase"/>
    <property type="match status" value="1"/>
</dbReference>
<dbReference type="InterPro" id="IPR003660">
    <property type="entry name" value="HAMP_dom"/>
</dbReference>
<evidence type="ECO:0000256" key="8">
    <source>
        <dbReference type="ARBA" id="ARBA00023136"/>
    </source>
</evidence>
<organism evidence="13 14">
    <name type="scientific">Candidatus Lambdaproteobacteria bacterium RIFOXYD2_FULL_50_16</name>
    <dbReference type="NCBI Taxonomy" id="1817772"/>
    <lineage>
        <taxon>Bacteria</taxon>
        <taxon>Pseudomonadati</taxon>
        <taxon>Pseudomonadota</taxon>
        <taxon>Candidatus Lambdaproteobacteria</taxon>
    </lineage>
</organism>
<dbReference type="InterPro" id="IPR036890">
    <property type="entry name" value="HATPase_C_sf"/>
</dbReference>
<evidence type="ECO:0000256" key="3">
    <source>
        <dbReference type="ARBA" id="ARBA00012438"/>
    </source>
</evidence>
<comment type="subcellular location">
    <subcellularLocation>
        <location evidence="2">Membrane</location>
    </subcellularLocation>
</comment>
<accession>A0A1F6GB82</accession>
<evidence type="ECO:0000259" key="12">
    <source>
        <dbReference type="PROSITE" id="PS50885"/>
    </source>
</evidence>
<reference evidence="13 14" key="1">
    <citation type="journal article" date="2016" name="Nat. Commun.">
        <title>Thousands of microbial genomes shed light on interconnected biogeochemical processes in an aquifer system.</title>
        <authorList>
            <person name="Anantharaman K."/>
            <person name="Brown C.T."/>
            <person name="Hug L.A."/>
            <person name="Sharon I."/>
            <person name="Castelle C.J."/>
            <person name="Probst A.J."/>
            <person name="Thomas B.C."/>
            <person name="Singh A."/>
            <person name="Wilkins M.J."/>
            <person name="Karaoz U."/>
            <person name="Brodie E.L."/>
            <person name="Williams K.H."/>
            <person name="Hubbard S.S."/>
            <person name="Banfield J.F."/>
        </authorList>
    </citation>
    <scope>NUCLEOTIDE SEQUENCE [LARGE SCALE GENOMIC DNA]</scope>
</reference>
<dbReference type="Gene3D" id="6.10.340.10">
    <property type="match status" value="1"/>
</dbReference>
<keyword evidence="7" id="KW-0902">Two-component regulatory system</keyword>
<dbReference type="GO" id="GO:0004721">
    <property type="term" value="F:phosphoprotein phosphatase activity"/>
    <property type="evidence" value="ECO:0007669"/>
    <property type="project" value="TreeGrafter"/>
</dbReference>
<keyword evidence="4" id="KW-0597">Phosphoprotein</keyword>
<dbReference type="PRINTS" id="PR00344">
    <property type="entry name" value="BCTRLSENSOR"/>
</dbReference>
<evidence type="ECO:0000256" key="2">
    <source>
        <dbReference type="ARBA" id="ARBA00004370"/>
    </source>
</evidence>
<protein>
    <recommendedName>
        <fullName evidence="3">histidine kinase</fullName>
        <ecNumber evidence="3">2.7.13.3</ecNumber>
    </recommendedName>
</protein>
<dbReference type="PANTHER" id="PTHR45453">
    <property type="entry name" value="PHOSPHATE REGULON SENSOR PROTEIN PHOR"/>
    <property type="match status" value="1"/>
</dbReference>
<gene>
    <name evidence="13" type="ORF">A2527_07585</name>
</gene>
<feature type="domain" description="HAMP" evidence="12">
    <location>
        <begin position="191"/>
        <end position="243"/>
    </location>
</feature>
<dbReference type="InterPro" id="IPR005467">
    <property type="entry name" value="His_kinase_dom"/>
</dbReference>
<name>A0A1F6GB82_9PROT</name>
<comment type="catalytic activity">
    <reaction evidence="1">
        <text>ATP + protein L-histidine = ADP + protein N-phospho-L-histidine.</text>
        <dbReference type="EC" id="2.7.13.3"/>
    </reaction>
</comment>
<dbReference type="NCBIfam" id="TIGR00229">
    <property type="entry name" value="sensory_box"/>
    <property type="match status" value="1"/>
</dbReference>
<dbReference type="Gene3D" id="1.10.287.130">
    <property type="match status" value="1"/>
</dbReference>
<dbReference type="SUPFAM" id="SSF158472">
    <property type="entry name" value="HAMP domain-like"/>
    <property type="match status" value="1"/>
</dbReference>
<evidence type="ECO:0000313" key="14">
    <source>
        <dbReference type="Proteomes" id="UP000178449"/>
    </source>
</evidence>
<dbReference type="Pfam" id="PF13188">
    <property type="entry name" value="PAS_8"/>
    <property type="match status" value="1"/>
</dbReference>
<evidence type="ECO:0000256" key="6">
    <source>
        <dbReference type="ARBA" id="ARBA00022777"/>
    </source>
</evidence>
<evidence type="ECO:0000256" key="4">
    <source>
        <dbReference type="ARBA" id="ARBA00022553"/>
    </source>
</evidence>
<evidence type="ECO:0000256" key="7">
    <source>
        <dbReference type="ARBA" id="ARBA00023012"/>
    </source>
</evidence>
<dbReference type="InterPro" id="IPR003661">
    <property type="entry name" value="HisK_dim/P_dom"/>
</dbReference>
<dbReference type="SMART" id="SM00304">
    <property type="entry name" value="HAMP"/>
    <property type="match status" value="1"/>
</dbReference>
<dbReference type="InterPro" id="IPR035965">
    <property type="entry name" value="PAS-like_dom_sf"/>
</dbReference>
<dbReference type="InterPro" id="IPR036097">
    <property type="entry name" value="HisK_dim/P_sf"/>
</dbReference>
<dbReference type="PROSITE" id="PS50885">
    <property type="entry name" value="HAMP"/>
    <property type="match status" value="1"/>
</dbReference>
<dbReference type="GO" id="GO:0000155">
    <property type="term" value="F:phosphorelay sensor kinase activity"/>
    <property type="evidence" value="ECO:0007669"/>
    <property type="project" value="InterPro"/>
</dbReference>
<keyword evidence="9" id="KW-0812">Transmembrane</keyword>
<dbReference type="EC" id="2.7.13.3" evidence="3"/>
<dbReference type="STRING" id="1817772.A2527_07585"/>
<comment type="caution">
    <text evidence="13">The sequence shown here is derived from an EMBL/GenBank/DDBJ whole genome shotgun (WGS) entry which is preliminary data.</text>
</comment>
<dbReference type="SMART" id="SM00387">
    <property type="entry name" value="HATPase_c"/>
    <property type="match status" value="1"/>
</dbReference>
<dbReference type="InterPro" id="IPR000014">
    <property type="entry name" value="PAS"/>
</dbReference>
<dbReference type="SMART" id="SM00091">
    <property type="entry name" value="PAS"/>
    <property type="match status" value="1"/>
</dbReference>
<proteinExistence type="predicted"/>
<dbReference type="InterPro" id="IPR004358">
    <property type="entry name" value="Sig_transdc_His_kin-like_C"/>
</dbReference>
<evidence type="ECO:0000259" key="11">
    <source>
        <dbReference type="PROSITE" id="PS50112"/>
    </source>
</evidence>
<keyword evidence="8 9" id="KW-0472">Membrane</keyword>
<keyword evidence="9" id="KW-1133">Transmembrane helix</keyword>
<dbReference type="SUPFAM" id="SSF47384">
    <property type="entry name" value="Homodimeric domain of signal transducing histidine kinase"/>
    <property type="match status" value="1"/>
</dbReference>
<dbReference type="CDD" id="cd00130">
    <property type="entry name" value="PAS"/>
    <property type="match status" value="1"/>
</dbReference>
<dbReference type="CDD" id="cd00082">
    <property type="entry name" value="HisKA"/>
    <property type="match status" value="1"/>
</dbReference>